<dbReference type="KEGG" id="apoc:APORC_1228"/>
<sequence length="685" mass="79835">MNKKISDSNLLASLAVFRQLQESGKSINDILNEFIVDIIKTNGLYSFSSKEVNSLLNETYDFQIPDAVVALSLKKIDALTNKNGLFTINDSSKLDSFNIEKQKNLNSEKHILLISQLHEYIELKNNKKLSDKDKNDIEHALSNFILDNRVDNGYSDFISAFIIENKNNVEFINTWDTIREGVVLYTGLKYNPNLQTKIWNTNLTIYVNMEIIFHFAGYNGTLYKTLIDDLYLLIKEINAKQKYIHLKYLAETKEEIESFFYSAENIIQKGSSVNINASAMRNIINGCTSSTDILIKKEKLFSLLSNSGIFEENMEDIYKTENHKFNITTSELYDKYQEVDDIEDITKKLNYISIKRGEREQNNFENIGYILLTESRHINLVAWDETIKEQGQVPLATNMQFLTNKFWFKLNKGFGKKDCPISFKITTKAQILLSSHLTEKIRNSYLELQQQINNGSITEDIALKVLCELKTRSKLPEELQDENMNDILSSLDSTLDDYILEHENVKKLAIESGNKNIELEEVLQNTVLEKKQLELEHENITQKNTQLQENLINKENEANNYKEKYLLQQQEKLSTLIQKKEKSEKKLDYICSLLKFIFVFLVLIIFVKTAMILEWDNTTQKIIWIVSVSLTILSYFYRNKIEFIKEMTLKFRKIIQSGLYKYYGFKEEIYKTLEVEIKSILDSQK</sequence>
<gene>
    <name evidence="3" type="ORF">APORC_1228</name>
</gene>
<organism evidence="3 4">
    <name type="scientific">Arcobacter porcinus</name>
    <dbReference type="NCBI Taxonomy" id="1935204"/>
    <lineage>
        <taxon>Bacteria</taxon>
        <taxon>Pseudomonadati</taxon>
        <taxon>Campylobacterota</taxon>
        <taxon>Epsilonproteobacteria</taxon>
        <taxon>Campylobacterales</taxon>
        <taxon>Arcobacteraceae</taxon>
        <taxon>Arcobacter</taxon>
    </lineage>
</organism>
<feature type="transmembrane region" description="Helical" evidence="2">
    <location>
        <begin position="619"/>
        <end position="637"/>
    </location>
</feature>
<evidence type="ECO:0000256" key="1">
    <source>
        <dbReference type="SAM" id="Coils"/>
    </source>
</evidence>
<accession>A0A5C2HFC0</accession>
<keyword evidence="1" id="KW-0175">Coiled coil</keyword>
<name>A0A5C2HFC0_9BACT</name>
<dbReference type="Proteomes" id="UP000322644">
    <property type="component" value="Chromosome"/>
</dbReference>
<evidence type="ECO:0000313" key="3">
    <source>
        <dbReference type="EMBL" id="QEP40824.1"/>
    </source>
</evidence>
<keyword evidence="2" id="KW-0812">Transmembrane</keyword>
<evidence type="ECO:0000313" key="4">
    <source>
        <dbReference type="Proteomes" id="UP000322644"/>
    </source>
</evidence>
<evidence type="ECO:0000256" key="2">
    <source>
        <dbReference type="SAM" id="Phobius"/>
    </source>
</evidence>
<dbReference type="EMBL" id="CP036246">
    <property type="protein sequence ID" value="QEP40824.1"/>
    <property type="molecule type" value="Genomic_DNA"/>
</dbReference>
<feature type="coiled-coil region" evidence="1">
    <location>
        <begin position="516"/>
        <end position="586"/>
    </location>
</feature>
<keyword evidence="2" id="KW-1133">Transmembrane helix</keyword>
<proteinExistence type="predicted"/>
<protein>
    <submittedName>
        <fullName evidence="3">Uncharacterized protein</fullName>
    </submittedName>
</protein>
<reference evidence="3 4" key="2">
    <citation type="submission" date="2019-09" db="EMBL/GenBank/DDBJ databases">
        <title>Taxonomic note: a critical rebuttal of the proposed division of the genus Arcobacter into six genera, emended descriptions of Arcobacter anaerophilus and the genus Arcobacter, and an assessment of genus-level boundaries for Epsilonproteobacteria using in silico genomic comparator tools.</title>
        <authorList>
            <person name="On S.L.W."/>
            <person name="Miller W.G."/>
            <person name="Biggs P."/>
            <person name="Cornelius A."/>
            <person name="Vandamme P."/>
        </authorList>
    </citation>
    <scope>NUCLEOTIDE SEQUENCE [LARGE SCALE GENOMIC DNA]</scope>
    <source>
        <strain evidence="3 4">CCUG 56899</strain>
    </source>
</reference>
<keyword evidence="2" id="KW-0472">Membrane</keyword>
<dbReference type="RefSeq" id="WP_066387459.1">
    <property type="nucleotide sequence ID" value="NZ_CP036246.2"/>
</dbReference>
<dbReference type="AlphaFoldDB" id="A0A5C2HFC0"/>
<reference evidence="3 4" key="1">
    <citation type="submission" date="2019-09" db="EMBL/GenBank/DDBJ databases">
        <title>Complete genome sequencing of four Arcobacter species reveals a diverse suite of mobile elements.</title>
        <authorList>
            <person name="Miller W.G."/>
            <person name="Yee E."/>
            <person name="Bono J.L."/>
        </authorList>
    </citation>
    <scope>NUCLEOTIDE SEQUENCE [LARGE SCALE GENOMIC DNA]</scope>
    <source>
        <strain evidence="3 4">CCUG 56899</strain>
    </source>
</reference>
<feature type="transmembrane region" description="Helical" evidence="2">
    <location>
        <begin position="587"/>
        <end position="607"/>
    </location>
</feature>